<keyword evidence="3" id="KW-1185">Reference proteome</keyword>
<comment type="caution">
    <text evidence="2">The sequence shown here is derived from an EMBL/GenBank/DDBJ whole genome shotgun (WGS) entry which is preliminary data.</text>
</comment>
<dbReference type="EMBL" id="JANPWB010000001">
    <property type="protein sequence ID" value="KAJ1216845.1"/>
    <property type="molecule type" value="Genomic_DNA"/>
</dbReference>
<protein>
    <submittedName>
        <fullName evidence="2">Uncharacterized protein</fullName>
    </submittedName>
</protein>
<reference evidence="2" key="1">
    <citation type="journal article" date="2022" name="bioRxiv">
        <title>Sequencing and chromosome-scale assembly of the giantPleurodeles waltlgenome.</title>
        <authorList>
            <person name="Brown T."/>
            <person name="Elewa A."/>
            <person name="Iarovenko S."/>
            <person name="Subramanian E."/>
            <person name="Araus A.J."/>
            <person name="Petzold A."/>
            <person name="Susuki M."/>
            <person name="Suzuki K.-i.T."/>
            <person name="Hayashi T."/>
            <person name="Toyoda A."/>
            <person name="Oliveira C."/>
            <person name="Osipova E."/>
            <person name="Leigh N.D."/>
            <person name="Simon A."/>
            <person name="Yun M.H."/>
        </authorList>
    </citation>
    <scope>NUCLEOTIDE SEQUENCE</scope>
    <source>
        <strain evidence="2">20211129_DDA</strain>
        <tissue evidence="2">Liver</tissue>
    </source>
</reference>
<dbReference type="Proteomes" id="UP001066276">
    <property type="component" value="Chromosome 1_1"/>
</dbReference>
<accession>A0AAV7WSB7</accession>
<feature type="compositionally biased region" description="Polar residues" evidence="1">
    <location>
        <begin position="25"/>
        <end position="44"/>
    </location>
</feature>
<proteinExistence type="predicted"/>
<gene>
    <name evidence="2" type="ORF">NDU88_004444</name>
</gene>
<evidence type="ECO:0000256" key="1">
    <source>
        <dbReference type="SAM" id="MobiDB-lite"/>
    </source>
</evidence>
<evidence type="ECO:0000313" key="3">
    <source>
        <dbReference type="Proteomes" id="UP001066276"/>
    </source>
</evidence>
<name>A0AAV7WSB7_PLEWA</name>
<organism evidence="2 3">
    <name type="scientific">Pleurodeles waltl</name>
    <name type="common">Iberian ribbed newt</name>
    <dbReference type="NCBI Taxonomy" id="8319"/>
    <lineage>
        <taxon>Eukaryota</taxon>
        <taxon>Metazoa</taxon>
        <taxon>Chordata</taxon>
        <taxon>Craniata</taxon>
        <taxon>Vertebrata</taxon>
        <taxon>Euteleostomi</taxon>
        <taxon>Amphibia</taxon>
        <taxon>Batrachia</taxon>
        <taxon>Caudata</taxon>
        <taxon>Salamandroidea</taxon>
        <taxon>Salamandridae</taxon>
        <taxon>Pleurodelinae</taxon>
        <taxon>Pleurodeles</taxon>
    </lineage>
</organism>
<sequence>MTAGKSAGKPARQQLFSEALHHSRPTTSATGPPSTVLSHTMTSPKQEATMELILQEVTAVGRQLEGMDSAISLLTAETKSMCLDIAGFQSYVSGLEQRVTSVKDHINTPQDRD</sequence>
<evidence type="ECO:0000313" key="2">
    <source>
        <dbReference type="EMBL" id="KAJ1216845.1"/>
    </source>
</evidence>
<feature type="region of interest" description="Disordered" evidence="1">
    <location>
        <begin position="1"/>
        <end position="44"/>
    </location>
</feature>
<dbReference type="AlphaFoldDB" id="A0AAV7WSB7"/>